<sequence>MRRAALTILAACWGRVEFQAMRYTPWISLSMAKTSVEESTYVLDYPSMSTPTVLIQSFRRKHRLVFLSSVASLVLKIQIALAPGLFTLTDVSFNKAVKVNVLDSFDVNTSFSDAYSTHLFEDASPYYIPQAIEDFGMEFPFGVSNKPPVAYQTFELQDVDFDSSTREIDWSMSVSVDGLFADLQCRKMENYSVLSVIEENPLDDLRAFKYDVDLRFQGCDESSQTTARQKFSPPDKRKPYIWILETQGVSNVSCSDLPQQVKQFMYFAALLKASPNNSSLMEVSTAAAIICSAVAWIEKVTVVHNANITSVTKLTDQIKTPVAADIWQLMLVSFTPDSPFRGGLDGISGPIAIDGYKGKFVEPIDPSTYNNDAMLESTLKVFQNMSPFIGHYRLRKHQKHGIAGLVILTSQMITVNHQVGISMTILFAITTCAIFYMVFRGSLGTPMTTWHRDPATILGSIAFLHENPGILKEFPIHRRYQHQTCWGDSEFSPFALRIWARAAFTFFILGIIVALGCIQQLSAASDGFITISAHGLDYAYLLWTSVPALMMLVISIYTSSCNTTWKSISIDHFWMS</sequence>
<accession>A0A9W4WCN1</accession>
<dbReference type="Proteomes" id="UP001152533">
    <property type="component" value="Unassembled WGS sequence"/>
</dbReference>
<keyword evidence="1" id="KW-0472">Membrane</keyword>
<dbReference type="PANTHER" id="PTHR37544">
    <property type="entry name" value="SPRAY-RELATED"/>
    <property type="match status" value="1"/>
</dbReference>
<protein>
    <submittedName>
        <fullName evidence="2">Uncharacterized protein</fullName>
    </submittedName>
</protein>
<dbReference type="EMBL" id="CAMGZC010000160">
    <property type="protein sequence ID" value="CAI0644340.1"/>
    <property type="molecule type" value="Genomic_DNA"/>
</dbReference>
<organism evidence="2 3">
    <name type="scientific">Colletotrichum noveboracense</name>
    <dbReference type="NCBI Taxonomy" id="2664923"/>
    <lineage>
        <taxon>Eukaryota</taxon>
        <taxon>Fungi</taxon>
        <taxon>Dikarya</taxon>
        <taxon>Ascomycota</taxon>
        <taxon>Pezizomycotina</taxon>
        <taxon>Sordariomycetes</taxon>
        <taxon>Hypocreomycetidae</taxon>
        <taxon>Glomerellales</taxon>
        <taxon>Glomerellaceae</taxon>
        <taxon>Colletotrichum</taxon>
        <taxon>Colletotrichum gloeosporioides species complex</taxon>
    </lineage>
</organism>
<dbReference type="PANTHER" id="PTHR37544:SF3">
    <property type="entry name" value="SPRAY"/>
    <property type="match status" value="1"/>
</dbReference>
<dbReference type="Pfam" id="PF11915">
    <property type="entry name" value="DUF3433"/>
    <property type="match status" value="1"/>
</dbReference>
<dbReference type="InterPro" id="IPR021840">
    <property type="entry name" value="DUF3433"/>
</dbReference>
<dbReference type="AlphaFoldDB" id="A0A9W4WCN1"/>
<name>A0A9W4WCN1_9PEZI</name>
<keyword evidence="1" id="KW-0812">Transmembrane</keyword>
<keyword evidence="3" id="KW-1185">Reference proteome</keyword>
<reference evidence="2" key="1">
    <citation type="submission" date="2022-08" db="EMBL/GenBank/DDBJ databases">
        <authorList>
            <person name="Giroux E."/>
            <person name="Giroux E."/>
        </authorList>
    </citation>
    <scope>NUCLEOTIDE SEQUENCE</scope>
    <source>
        <strain evidence="2">H1091258</strain>
    </source>
</reference>
<feature type="transmembrane region" description="Helical" evidence="1">
    <location>
        <begin position="538"/>
        <end position="557"/>
    </location>
</feature>
<keyword evidence="1" id="KW-1133">Transmembrane helix</keyword>
<evidence type="ECO:0000256" key="1">
    <source>
        <dbReference type="SAM" id="Phobius"/>
    </source>
</evidence>
<feature type="transmembrane region" description="Helical" evidence="1">
    <location>
        <begin position="64"/>
        <end position="88"/>
    </location>
</feature>
<feature type="transmembrane region" description="Helical" evidence="1">
    <location>
        <begin position="498"/>
        <end position="518"/>
    </location>
</feature>
<proteinExistence type="predicted"/>
<feature type="transmembrane region" description="Helical" evidence="1">
    <location>
        <begin position="419"/>
        <end position="439"/>
    </location>
</feature>
<gene>
    <name evidence="2" type="ORF">CGXH109_LOCUS34470</name>
</gene>
<evidence type="ECO:0000313" key="2">
    <source>
        <dbReference type="EMBL" id="CAI0644340.1"/>
    </source>
</evidence>
<comment type="caution">
    <text evidence="2">The sequence shown here is derived from an EMBL/GenBank/DDBJ whole genome shotgun (WGS) entry which is preliminary data.</text>
</comment>
<evidence type="ECO:0000313" key="3">
    <source>
        <dbReference type="Proteomes" id="UP001152533"/>
    </source>
</evidence>